<dbReference type="PANTHER" id="PTHR43229:SF2">
    <property type="entry name" value="NODULATION PROTEIN J"/>
    <property type="match status" value="1"/>
</dbReference>
<dbReference type="AlphaFoldDB" id="A0A6G4U961"/>
<dbReference type="Proteomes" id="UP000481583">
    <property type="component" value="Unassembled WGS sequence"/>
</dbReference>
<reference evidence="8 9" key="1">
    <citation type="submission" date="2020-02" db="EMBL/GenBank/DDBJ databases">
        <title>Whole-genome analyses of novel actinobacteria.</title>
        <authorList>
            <person name="Sahin N."/>
        </authorList>
    </citation>
    <scope>NUCLEOTIDE SEQUENCE [LARGE SCALE GENOMIC DNA]</scope>
    <source>
        <strain evidence="8 9">A7024</strain>
    </source>
</reference>
<keyword evidence="6" id="KW-0813">Transport</keyword>
<dbReference type="Pfam" id="PF01061">
    <property type="entry name" value="ABC2_membrane"/>
    <property type="match status" value="1"/>
</dbReference>
<keyword evidence="6" id="KW-1003">Cell membrane</keyword>
<gene>
    <name evidence="8" type="ORF">G5C51_33145</name>
</gene>
<dbReference type="PANTHER" id="PTHR43229">
    <property type="entry name" value="NODULATION PROTEIN J"/>
    <property type="match status" value="1"/>
</dbReference>
<keyword evidence="9" id="KW-1185">Reference proteome</keyword>
<dbReference type="EMBL" id="JAAKZV010000226">
    <property type="protein sequence ID" value="NGN68724.1"/>
    <property type="molecule type" value="Genomic_DNA"/>
</dbReference>
<proteinExistence type="inferred from homology"/>
<feature type="transmembrane region" description="Helical" evidence="6">
    <location>
        <begin position="239"/>
        <end position="258"/>
    </location>
</feature>
<evidence type="ECO:0000256" key="6">
    <source>
        <dbReference type="RuleBase" id="RU361157"/>
    </source>
</evidence>
<name>A0A6G4U961_9ACTN</name>
<evidence type="ECO:0000313" key="8">
    <source>
        <dbReference type="EMBL" id="NGN68724.1"/>
    </source>
</evidence>
<comment type="subcellular location">
    <subcellularLocation>
        <location evidence="6">Cell membrane</location>
        <topology evidence="6">Multi-pass membrane protein</topology>
    </subcellularLocation>
    <subcellularLocation>
        <location evidence="1">Membrane</location>
        <topology evidence="1">Multi-pass membrane protein</topology>
    </subcellularLocation>
</comment>
<accession>A0A6G4U961</accession>
<feature type="transmembrane region" description="Helical" evidence="6">
    <location>
        <begin position="28"/>
        <end position="48"/>
    </location>
</feature>
<evidence type="ECO:0000256" key="2">
    <source>
        <dbReference type="ARBA" id="ARBA00022692"/>
    </source>
</evidence>
<keyword evidence="3 6" id="KW-1133">Transmembrane helix</keyword>
<feature type="transmembrane region" description="Helical" evidence="6">
    <location>
        <begin position="106"/>
        <end position="132"/>
    </location>
</feature>
<dbReference type="GO" id="GO:0046677">
    <property type="term" value="P:response to antibiotic"/>
    <property type="evidence" value="ECO:0007669"/>
    <property type="project" value="UniProtKB-KW"/>
</dbReference>
<dbReference type="InterPro" id="IPR051784">
    <property type="entry name" value="Nod_factor_ABC_transporter"/>
</dbReference>
<feature type="transmembrane region" description="Helical" evidence="6">
    <location>
        <begin position="63"/>
        <end position="85"/>
    </location>
</feature>
<dbReference type="GO" id="GO:0140359">
    <property type="term" value="F:ABC-type transporter activity"/>
    <property type="evidence" value="ECO:0007669"/>
    <property type="project" value="InterPro"/>
</dbReference>
<dbReference type="InterPro" id="IPR047817">
    <property type="entry name" value="ABC2_TM_bact-type"/>
</dbReference>
<dbReference type="InterPro" id="IPR013525">
    <property type="entry name" value="ABC2_TM"/>
</dbReference>
<evidence type="ECO:0000256" key="1">
    <source>
        <dbReference type="ARBA" id="ARBA00004141"/>
    </source>
</evidence>
<organism evidence="8 9">
    <name type="scientific">Streptomyces coryli</name>
    <dbReference type="NCBI Taxonomy" id="1128680"/>
    <lineage>
        <taxon>Bacteria</taxon>
        <taxon>Bacillati</taxon>
        <taxon>Actinomycetota</taxon>
        <taxon>Actinomycetes</taxon>
        <taxon>Kitasatosporales</taxon>
        <taxon>Streptomycetaceae</taxon>
        <taxon>Streptomyces</taxon>
    </lineage>
</organism>
<evidence type="ECO:0000313" key="9">
    <source>
        <dbReference type="Proteomes" id="UP000481583"/>
    </source>
</evidence>
<evidence type="ECO:0000256" key="4">
    <source>
        <dbReference type="ARBA" id="ARBA00023136"/>
    </source>
</evidence>
<protein>
    <recommendedName>
        <fullName evidence="6">Transport permease protein</fullName>
    </recommendedName>
</protein>
<evidence type="ECO:0000256" key="5">
    <source>
        <dbReference type="ARBA" id="ARBA00023251"/>
    </source>
</evidence>
<dbReference type="PROSITE" id="PS51012">
    <property type="entry name" value="ABC_TM2"/>
    <property type="match status" value="1"/>
</dbReference>
<feature type="transmembrane region" description="Helical" evidence="6">
    <location>
        <begin position="173"/>
        <end position="192"/>
    </location>
</feature>
<sequence>MSSTSSTLAPDSLALLGRQLQRARRNPALLVMTQAMPVMLLLFFGYVFGNSVSLPGGADYRTYLVPGVFVITAAGGLVTGMLQAAGDTQRGVMDRLRTLPVSRAAAPLGQATADVLLFAIGMIPLVAVGYAVGWRIEGGFGPAAGAFGLLLLLRFVTAWIGILVGMKLGSEEAAGQLGSVTFILQLLCNAYVPTAGMPGWLQAVVEWNPLSSFVTACRDLFGNATAGAADAAWVIEHPVVASLGWSVLLLAIFVPLAVRRYARPAEG</sequence>
<comment type="caution">
    <text evidence="8">The sequence shown here is derived from an EMBL/GenBank/DDBJ whole genome shotgun (WGS) entry which is preliminary data.</text>
</comment>
<dbReference type="GO" id="GO:0043190">
    <property type="term" value="C:ATP-binding cassette (ABC) transporter complex"/>
    <property type="evidence" value="ECO:0007669"/>
    <property type="project" value="InterPro"/>
</dbReference>
<keyword evidence="5" id="KW-0046">Antibiotic resistance</keyword>
<keyword evidence="4 6" id="KW-0472">Membrane</keyword>
<evidence type="ECO:0000259" key="7">
    <source>
        <dbReference type="PROSITE" id="PS51012"/>
    </source>
</evidence>
<feature type="domain" description="ABC transmembrane type-2" evidence="7">
    <location>
        <begin position="28"/>
        <end position="264"/>
    </location>
</feature>
<dbReference type="RefSeq" id="WP_165242937.1">
    <property type="nucleotide sequence ID" value="NZ_JAAKZV010000226.1"/>
</dbReference>
<comment type="similarity">
    <text evidence="6">Belongs to the ABC-2 integral membrane protein family.</text>
</comment>
<dbReference type="PIRSF" id="PIRSF006648">
    <property type="entry name" value="DrrB"/>
    <property type="match status" value="1"/>
</dbReference>
<feature type="transmembrane region" description="Helical" evidence="6">
    <location>
        <begin position="144"/>
        <end position="166"/>
    </location>
</feature>
<dbReference type="InterPro" id="IPR000412">
    <property type="entry name" value="ABC_2_transport"/>
</dbReference>
<keyword evidence="2 6" id="KW-0812">Transmembrane</keyword>
<evidence type="ECO:0000256" key="3">
    <source>
        <dbReference type="ARBA" id="ARBA00022989"/>
    </source>
</evidence>